<dbReference type="SMART" id="SM00256">
    <property type="entry name" value="FBOX"/>
    <property type="match status" value="1"/>
</dbReference>
<dbReference type="EMBL" id="CM007896">
    <property type="protein sequence ID" value="OTG19800.1"/>
    <property type="molecule type" value="Genomic_DNA"/>
</dbReference>
<dbReference type="PANTHER" id="PTHR31672">
    <property type="entry name" value="BNACNNG10540D PROTEIN"/>
    <property type="match status" value="1"/>
</dbReference>
<dbReference type="PANTHER" id="PTHR31672:SF10">
    <property type="entry name" value="F-BOX DOMAIN-CONTAINING PROTEIN"/>
    <property type="match status" value="1"/>
</dbReference>
<dbReference type="CDD" id="cd22157">
    <property type="entry name" value="F-box_AtFBW1-like"/>
    <property type="match status" value="1"/>
</dbReference>
<dbReference type="InterPro" id="IPR006527">
    <property type="entry name" value="F-box-assoc_dom_typ1"/>
</dbReference>
<dbReference type="Gene3D" id="1.20.1280.50">
    <property type="match status" value="1"/>
</dbReference>
<dbReference type="AlphaFoldDB" id="A0A251U8Y8"/>
<keyword evidence="3" id="KW-1185">Reference proteome</keyword>
<sequence length="251" mass="28383">MSDYIPFAIQEEIMKRLPTKSLLRFRTVSKAWKSLIDSSQFVVDYSVNHTHQHHLLVSYSPVESVEQKYVSIVDDESFPEHKCSLPDPAGSGPRLLGSCQGLFCVCTTHGDPHEPGRIIKTAVLWNPSIRKSVAIDLLYELHRNSVMIIGFGVCPQTSDPKLVKINSTYSMPNLDTIIYSPWQVEVYTLSSQAWRSIPTINQPRNSISLKPHQVVIDGFIYWHAFDLVSVSMMTTGFEGYNLIVSFDMTSE</sequence>
<accession>A0A251U8Y8</accession>
<organism evidence="2 3">
    <name type="scientific">Helianthus annuus</name>
    <name type="common">Common sunflower</name>
    <dbReference type="NCBI Taxonomy" id="4232"/>
    <lineage>
        <taxon>Eukaryota</taxon>
        <taxon>Viridiplantae</taxon>
        <taxon>Streptophyta</taxon>
        <taxon>Embryophyta</taxon>
        <taxon>Tracheophyta</taxon>
        <taxon>Spermatophyta</taxon>
        <taxon>Magnoliopsida</taxon>
        <taxon>eudicotyledons</taxon>
        <taxon>Gunneridae</taxon>
        <taxon>Pentapetalae</taxon>
        <taxon>asterids</taxon>
        <taxon>campanulids</taxon>
        <taxon>Asterales</taxon>
        <taxon>Asteraceae</taxon>
        <taxon>Asteroideae</taxon>
        <taxon>Heliantheae alliance</taxon>
        <taxon>Heliantheae</taxon>
        <taxon>Helianthus</taxon>
    </lineage>
</organism>
<protein>
    <submittedName>
        <fullName evidence="2">Putative F-box domain-containing protein</fullName>
    </submittedName>
</protein>
<dbReference type="InterPro" id="IPR017451">
    <property type="entry name" value="F-box-assoc_interact_dom"/>
</dbReference>
<dbReference type="Pfam" id="PF00646">
    <property type="entry name" value="F-box"/>
    <property type="match status" value="1"/>
</dbReference>
<dbReference type="Proteomes" id="UP000215914">
    <property type="component" value="Chromosome 7"/>
</dbReference>
<name>A0A251U8Y8_HELAN</name>
<dbReference type="InParanoid" id="A0A251U8Y8"/>
<dbReference type="SUPFAM" id="SSF81383">
    <property type="entry name" value="F-box domain"/>
    <property type="match status" value="1"/>
</dbReference>
<proteinExistence type="predicted"/>
<reference evidence="3" key="1">
    <citation type="journal article" date="2017" name="Nature">
        <title>The sunflower genome provides insights into oil metabolism, flowering and Asterid evolution.</title>
        <authorList>
            <person name="Badouin H."/>
            <person name="Gouzy J."/>
            <person name="Grassa C.J."/>
            <person name="Murat F."/>
            <person name="Staton S.E."/>
            <person name="Cottret L."/>
            <person name="Lelandais-Briere C."/>
            <person name="Owens G.L."/>
            <person name="Carrere S."/>
            <person name="Mayjonade B."/>
            <person name="Legrand L."/>
            <person name="Gill N."/>
            <person name="Kane N.C."/>
            <person name="Bowers J.E."/>
            <person name="Hubner S."/>
            <person name="Bellec A."/>
            <person name="Berard A."/>
            <person name="Berges H."/>
            <person name="Blanchet N."/>
            <person name="Boniface M.C."/>
            <person name="Brunel D."/>
            <person name="Catrice O."/>
            <person name="Chaidir N."/>
            <person name="Claudel C."/>
            <person name="Donnadieu C."/>
            <person name="Faraut T."/>
            <person name="Fievet G."/>
            <person name="Helmstetter N."/>
            <person name="King M."/>
            <person name="Knapp S.J."/>
            <person name="Lai Z."/>
            <person name="Le Paslier M.C."/>
            <person name="Lippi Y."/>
            <person name="Lorenzon L."/>
            <person name="Mandel J.R."/>
            <person name="Marage G."/>
            <person name="Marchand G."/>
            <person name="Marquand E."/>
            <person name="Bret-Mestries E."/>
            <person name="Morien E."/>
            <person name="Nambeesan S."/>
            <person name="Nguyen T."/>
            <person name="Pegot-Espagnet P."/>
            <person name="Pouilly N."/>
            <person name="Raftis F."/>
            <person name="Sallet E."/>
            <person name="Schiex T."/>
            <person name="Thomas J."/>
            <person name="Vandecasteele C."/>
            <person name="Vares D."/>
            <person name="Vear F."/>
            <person name="Vautrin S."/>
            <person name="Crespi M."/>
            <person name="Mangin B."/>
            <person name="Burke J.M."/>
            <person name="Salse J."/>
            <person name="Munos S."/>
            <person name="Vincourt P."/>
            <person name="Rieseberg L.H."/>
            <person name="Langlade N.B."/>
        </authorList>
    </citation>
    <scope>NUCLEOTIDE SEQUENCE [LARGE SCALE GENOMIC DNA]</scope>
    <source>
        <strain evidence="3">cv. SF193</strain>
    </source>
</reference>
<gene>
    <name evidence="2" type="ORF">HannXRQ_Chr07g0185931</name>
</gene>
<dbReference type="InterPro" id="IPR036047">
    <property type="entry name" value="F-box-like_dom_sf"/>
</dbReference>
<evidence type="ECO:0000259" key="1">
    <source>
        <dbReference type="PROSITE" id="PS50181"/>
    </source>
</evidence>
<dbReference type="InterPro" id="IPR001810">
    <property type="entry name" value="F-box_dom"/>
</dbReference>
<feature type="domain" description="F-box" evidence="1">
    <location>
        <begin position="1"/>
        <end position="45"/>
    </location>
</feature>
<evidence type="ECO:0000313" key="3">
    <source>
        <dbReference type="Proteomes" id="UP000215914"/>
    </source>
</evidence>
<dbReference type="PROSITE" id="PS50181">
    <property type="entry name" value="FBOX"/>
    <property type="match status" value="1"/>
</dbReference>
<dbReference type="InterPro" id="IPR050796">
    <property type="entry name" value="SCF_F-box_component"/>
</dbReference>
<evidence type="ECO:0000313" key="2">
    <source>
        <dbReference type="EMBL" id="OTG19800.1"/>
    </source>
</evidence>
<dbReference type="NCBIfam" id="TIGR01640">
    <property type="entry name" value="F_box_assoc_1"/>
    <property type="match status" value="1"/>
</dbReference>
<dbReference type="Pfam" id="PF07734">
    <property type="entry name" value="FBA_1"/>
    <property type="match status" value="1"/>
</dbReference>